<name>A0A1S3DMC9_DIACI</name>
<proteinExistence type="predicted"/>
<dbReference type="Proteomes" id="UP000079169">
    <property type="component" value="Unplaced"/>
</dbReference>
<dbReference type="PaxDb" id="121845-A0A1S3DMC9"/>
<reference evidence="3" key="1">
    <citation type="submission" date="2025-08" db="UniProtKB">
        <authorList>
            <consortium name="RefSeq"/>
        </authorList>
    </citation>
    <scope>IDENTIFICATION</scope>
</reference>
<dbReference type="KEGG" id="dci:103521416"/>
<sequence length="385" mass="43048">MMGRLIRTKILINNEKLKPISDLGKVHNNLKSNMKQSQIKQKQYYDRKTKLETPFHVNENVLVREGDRWIRGKIVQTTEYPRSYWVRMEDGSVVRRNTFHLKHTPIMFPDSDIPDNFDDFLEINSLKNSIRCDATLIDQNNLVPTNNSNSPVLPSTLIDQNNLVPTNNSNSPVLPSNSINPVNDQNNLVPTNNSNSPVLPSNSINPVNDQNNLVPTNNSNSPVLPSNSINPVNDQNNLVPTNNSNSPVLPSNSINPVNDQNNLVPTNNSNSPVLPSNSINPVNDQNNLVPTNNSNSPVLPSNSITPVKPSIGNDLLSMPNTSNNVINPDSPCSDDSYCSLTNETLSSPQIERFSPQHDYELGHDYLQRTKLGRVIKKPIRYRPYN</sequence>
<keyword evidence="2" id="KW-1185">Reference proteome</keyword>
<evidence type="ECO:0000313" key="2">
    <source>
        <dbReference type="Proteomes" id="UP000079169"/>
    </source>
</evidence>
<dbReference type="GeneID" id="103521416"/>
<dbReference type="AlphaFoldDB" id="A0A1S3DMC9"/>
<evidence type="ECO:0000256" key="1">
    <source>
        <dbReference type="SAM" id="MobiDB-lite"/>
    </source>
</evidence>
<protein>
    <submittedName>
        <fullName evidence="3">Sporozoite surface protein 2-like</fullName>
    </submittedName>
</protein>
<organism evidence="2 3">
    <name type="scientific">Diaphorina citri</name>
    <name type="common">Asian citrus psyllid</name>
    <dbReference type="NCBI Taxonomy" id="121845"/>
    <lineage>
        <taxon>Eukaryota</taxon>
        <taxon>Metazoa</taxon>
        <taxon>Ecdysozoa</taxon>
        <taxon>Arthropoda</taxon>
        <taxon>Hexapoda</taxon>
        <taxon>Insecta</taxon>
        <taxon>Pterygota</taxon>
        <taxon>Neoptera</taxon>
        <taxon>Paraneoptera</taxon>
        <taxon>Hemiptera</taxon>
        <taxon>Sternorrhyncha</taxon>
        <taxon>Psylloidea</taxon>
        <taxon>Psyllidae</taxon>
        <taxon>Diaphorininae</taxon>
        <taxon>Diaphorina</taxon>
    </lineage>
</organism>
<dbReference type="RefSeq" id="XP_008484749.1">
    <property type="nucleotide sequence ID" value="XM_008486527.3"/>
</dbReference>
<accession>A0A1S3DMC9</accession>
<evidence type="ECO:0000313" key="3">
    <source>
        <dbReference type="RefSeq" id="XP_008484749.1"/>
    </source>
</evidence>
<feature type="region of interest" description="Disordered" evidence="1">
    <location>
        <begin position="164"/>
        <end position="224"/>
    </location>
</feature>
<gene>
    <name evidence="3" type="primary">LOC103521416</name>
</gene>